<feature type="region of interest" description="Disordered" evidence="7">
    <location>
        <begin position="123"/>
        <end position="146"/>
    </location>
</feature>
<evidence type="ECO:0000256" key="7">
    <source>
        <dbReference type="SAM" id="MobiDB-lite"/>
    </source>
</evidence>
<dbReference type="Pfam" id="PF02173">
    <property type="entry name" value="pKID"/>
    <property type="match status" value="1"/>
</dbReference>
<keyword evidence="11" id="KW-1185">Reference proteome</keyword>
<dbReference type="GO" id="GO:0035497">
    <property type="term" value="F:cAMP response element binding"/>
    <property type="evidence" value="ECO:0007669"/>
    <property type="project" value="TreeGrafter"/>
</dbReference>
<dbReference type="FunCoup" id="A0A668AUQ6">
    <property type="interactions" value="88"/>
</dbReference>
<dbReference type="Proteomes" id="UP000472263">
    <property type="component" value="Chromosome 17"/>
</dbReference>
<feature type="domain" description="BZIP" evidence="8">
    <location>
        <begin position="267"/>
        <end position="318"/>
    </location>
</feature>
<protein>
    <submittedName>
        <fullName evidence="10">cAMP-responsive element modulator-like</fullName>
    </submittedName>
</protein>
<dbReference type="PROSITE" id="PS50953">
    <property type="entry name" value="KID"/>
    <property type="match status" value="1"/>
</dbReference>
<gene>
    <name evidence="10" type="primary">crema</name>
</gene>
<keyword evidence="3" id="KW-0238">DNA-binding</keyword>
<evidence type="ECO:0000313" key="11">
    <source>
        <dbReference type="Proteomes" id="UP000472263"/>
    </source>
</evidence>
<dbReference type="Ensembl" id="ENSMMDT00005050618.1">
    <property type="protein sequence ID" value="ENSMMDP00005049631.1"/>
    <property type="gene ID" value="ENSMMDG00005022551.1"/>
</dbReference>
<dbReference type="PRINTS" id="PR00041">
    <property type="entry name" value="LEUZIPPRCREB"/>
</dbReference>
<dbReference type="SMART" id="SM00338">
    <property type="entry name" value="BRLZ"/>
    <property type="match status" value="1"/>
</dbReference>
<name>A0A668AUQ6_9TELE</name>
<evidence type="ECO:0000256" key="4">
    <source>
        <dbReference type="ARBA" id="ARBA00023163"/>
    </source>
</evidence>
<dbReference type="AlphaFoldDB" id="A0A668AUQ6"/>
<evidence type="ECO:0000259" key="9">
    <source>
        <dbReference type="PROSITE" id="PS50953"/>
    </source>
</evidence>
<keyword evidence="6" id="KW-0175">Coiled coil</keyword>
<dbReference type="InterPro" id="IPR001630">
    <property type="entry name" value="Leuzip_CREB"/>
</dbReference>
<dbReference type="FunFam" id="1.20.5.170:FF:000003">
    <property type="entry name" value="cAMP-responsive element modulator isoform X2"/>
    <property type="match status" value="1"/>
</dbReference>
<accession>A0A668AUQ6</accession>
<dbReference type="Gene3D" id="1.20.5.170">
    <property type="match status" value="1"/>
</dbReference>
<dbReference type="PANTHER" id="PTHR45879:SF1">
    <property type="entry name" value="CYCLIC AMP-RESPONSIVE ELEMENT-BINDING PROTEIN 1"/>
    <property type="match status" value="1"/>
</dbReference>
<keyword evidence="4" id="KW-0804">Transcription</keyword>
<reference evidence="10" key="3">
    <citation type="submission" date="2025-09" db="UniProtKB">
        <authorList>
            <consortium name="Ensembl"/>
        </authorList>
    </citation>
    <scope>IDENTIFICATION</scope>
</reference>
<dbReference type="InterPro" id="IPR003102">
    <property type="entry name" value="CREB1-like_pKID"/>
</dbReference>
<dbReference type="OrthoDB" id="5970722at2759"/>
<keyword evidence="5" id="KW-0539">Nucleus</keyword>
<dbReference type="PROSITE" id="PS50217">
    <property type="entry name" value="BZIP"/>
    <property type="match status" value="1"/>
</dbReference>
<dbReference type="InParanoid" id="A0A668AUQ6"/>
<evidence type="ECO:0000313" key="10">
    <source>
        <dbReference type="Ensembl" id="ENSMMDP00005049631.1"/>
    </source>
</evidence>
<evidence type="ECO:0000256" key="3">
    <source>
        <dbReference type="ARBA" id="ARBA00023125"/>
    </source>
</evidence>
<dbReference type="Pfam" id="PF00170">
    <property type="entry name" value="bZIP_1"/>
    <property type="match status" value="1"/>
</dbReference>
<dbReference type="GeneTree" id="ENSGT00940000155408"/>
<dbReference type="CDD" id="cd14690">
    <property type="entry name" value="bZIP_CREB1"/>
    <property type="match status" value="1"/>
</dbReference>
<feature type="coiled-coil region" evidence="6">
    <location>
        <begin position="285"/>
        <end position="319"/>
    </location>
</feature>
<evidence type="ECO:0000256" key="5">
    <source>
        <dbReference type="ARBA" id="ARBA00023242"/>
    </source>
</evidence>
<feature type="compositionally biased region" description="Polar residues" evidence="7">
    <location>
        <begin position="1"/>
        <end position="10"/>
    </location>
</feature>
<proteinExistence type="predicted"/>
<evidence type="ECO:0000256" key="2">
    <source>
        <dbReference type="ARBA" id="ARBA00023015"/>
    </source>
</evidence>
<keyword evidence="2" id="KW-0805">Transcription regulation</keyword>
<dbReference type="SUPFAM" id="SSF57959">
    <property type="entry name" value="Leucine zipper domain"/>
    <property type="match status" value="1"/>
</dbReference>
<sequence>MDTSVSSQPESGLVDSVTDGEEKCGEASPPPAALPQVSVGSSMATESSAVTVVQLSDDQTVQVHGVIQAPQTSVIQSPQVQTVQIATVAELDDDESVTDSQKRREILSRRPSYRKILNELSSDSPAVPRIEEEKTEDEAPVSSVASAPVPTSVYQTSSGQYIAITQGGAIQLASPGGEALPGGHTLTMAGSAPPQPGATILQCAAQPGDSPQQFYIQGGQVLIQAATGDIPAYQLRSPNSDLTQSIVMAASPSTMHSPSVQHAEEVTRKREVRLMKNREAARECRRKKKEYVKCLENRVAVLENQNKTLIEELKALKDIYCHKAE</sequence>
<organism evidence="10 11">
    <name type="scientific">Myripristis murdjan</name>
    <name type="common">pinecone soldierfish</name>
    <dbReference type="NCBI Taxonomy" id="586833"/>
    <lineage>
        <taxon>Eukaryota</taxon>
        <taxon>Metazoa</taxon>
        <taxon>Chordata</taxon>
        <taxon>Craniata</taxon>
        <taxon>Vertebrata</taxon>
        <taxon>Euteleostomi</taxon>
        <taxon>Actinopterygii</taxon>
        <taxon>Neopterygii</taxon>
        <taxon>Teleostei</taxon>
        <taxon>Neoteleostei</taxon>
        <taxon>Acanthomorphata</taxon>
        <taxon>Holocentriformes</taxon>
        <taxon>Holocentridae</taxon>
        <taxon>Myripristis</taxon>
    </lineage>
</organism>
<reference evidence="10" key="2">
    <citation type="submission" date="2025-08" db="UniProtKB">
        <authorList>
            <consortium name="Ensembl"/>
        </authorList>
    </citation>
    <scope>IDENTIFICATION</scope>
</reference>
<dbReference type="GO" id="GO:0000981">
    <property type="term" value="F:DNA-binding transcription factor activity, RNA polymerase II-specific"/>
    <property type="evidence" value="ECO:0007669"/>
    <property type="project" value="TreeGrafter"/>
</dbReference>
<evidence type="ECO:0000256" key="1">
    <source>
        <dbReference type="ARBA" id="ARBA00004123"/>
    </source>
</evidence>
<feature type="domain" description="KID" evidence="9">
    <location>
        <begin position="80"/>
        <end position="139"/>
    </location>
</feature>
<dbReference type="InterPro" id="IPR004827">
    <property type="entry name" value="bZIP"/>
</dbReference>
<dbReference type="PROSITE" id="PS00036">
    <property type="entry name" value="BZIP_BASIC"/>
    <property type="match status" value="1"/>
</dbReference>
<feature type="region of interest" description="Disordered" evidence="7">
    <location>
        <begin position="1"/>
        <end position="40"/>
    </location>
</feature>
<dbReference type="GO" id="GO:1990589">
    <property type="term" value="C:ATF4-CREB1 transcription factor complex"/>
    <property type="evidence" value="ECO:0007669"/>
    <property type="project" value="TreeGrafter"/>
</dbReference>
<dbReference type="PANTHER" id="PTHR45879">
    <property type="entry name" value="CYCLIC AMP RESPONSE ELEMENT-BINDING PROTEIN B"/>
    <property type="match status" value="1"/>
</dbReference>
<dbReference type="InterPro" id="IPR046347">
    <property type="entry name" value="bZIP_sf"/>
</dbReference>
<comment type="subcellular location">
    <subcellularLocation>
        <location evidence="1">Nucleus</location>
    </subcellularLocation>
</comment>
<reference evidence="10" key="1">
    <citation type="submission" date="2019-06" db="EMBL/GenBank/DDBJ databases">
        <authorList>
            <consortium name="Wellcome Sanger Institute Data Sharing"/>
        </authorList>
    </citation>
    <scope>NUCLEOTIDE SEQUENCE [LARGE SCALE GENOMIC DNA]</scope>
</reference>
<evidence type="ECO:0000256" key="6">
    <source>
        <dbReference type="SAM" id="Coils"/>
    </source>
</evidence>
<evidence type="ECO:0000259" key="8">
    <source>
        <dbReference type="PROSITE" id="PS50217"/>
    </source>
</evidence>